<dbReference type="RefSeq" id="WP_038078976.1">
    <property type="nucleotide sequence ID" value="NZ_JHEG04000001.1"/>
</dbReference>
<protein>
    <submittedName>
        <fullName evidence="2">Antibiotic biosynthesis monooxygenase</fullName>
    </submittedName>
</protein>
<evidence type="ECO:0000259" key="1">
    <source>
        <dbReference type="PROSITE" id="PS51725"/>
    </source>
</evidence>
<dbReference type="AlphaFoldDB" id="A0A0C1NJ52"/>
<dbReference type="STRING" id="1479485.DA73_0205080"/>
<gene>
    <name evidence="3" type="ORF">DA73_0205080</name>
    <name evidence="2" type="ORF">DA73_0400024130</name>
</gene>
<dbReference type="SUPFAM" id="SSF54909">
    <property type="entry name" value="Dimeric alpha+beta barrel"/>
    <property type="match status" value="1"/>
</dbReference>
<dbReference type="OrthoDB" id="9806189at2"/>
<dbReference type="Pfam" id="PF03992">
    <property type="entry name" value="ABM"/>
    <property type="match status" value="1"/>
</dbReference>
<dbReference type="InterPro" id="IPR011008">
    <property type="entry name" value="Dimeric_a/b-barrel"/>
</dbReference>
<evidence type="ECO:0000313" key="2">
    <source>
        <dbReference type="EMBL" id="KAF3888234.1"/>
    </source>
</evidence>
<dbReference type="EMBL" id="JHEG02000019">
    <property type="protein sequence ID" value="KIE12856.1"/>
    <property type="molecule type" value="Genomic_DNA"/>
</dbReference>
<keyword evidence="2" id="KW-0503">Monooxygenase</keyword>
<dbReference type="Proteomes" id="UP000029738">
    <property type="component" value="Unassembled WGS sequence"/>
</dbReference>
<dbReference type="InterPro" id="IPR007138">
    <property type="entry name" value="ABM_dom"/>
</dbReference>
<dbReference type="PANTHER" id="PTHR33336">
    <property type="entry name" value="QUINOL MONOOXYGENASE YGIN-RELATED"/>
    <property type="match status" value="1"/>
</dbReference>
<dbReference type="InterPro" id="IPR050744">
    <property type="entry name" value="AI-2_Isomerase_LsrG"/>
</dbReference>
<dbReference type="GO" id="GO:0004497">
    <property type="term" value="F:monooxygenase activity"/>
    <property type="evidence" value="ECO:0007669"/>
    <property type="project" value="UniProtKB-KW"/>
</dbReference>
<dbReference type="PROSITE" id="PS51725">
    <property type="entry name" value="ABM"/>
    <property type="match status" value="1"/>
</dbReference>
<keyword evidence="4" id="KW-1185">Reference proteome</keyword>
<reference evidence="2" key="2">
    <citation type="submission" date="2019-11" db="EMBL/GenBank/DDBJ databases">
        <title>Improved Assembly of Tolypothrix boutellei genome.</title>
        <authorList>
            <person name="Sarangi A.N."/>
            <person name="Mukherjee M."/>
            <person name="Ghosh S."/>
            <person name="Singh D."/>
            <person name="Das A."/>
            <person name="Kant S."/>
            <person name="Prusty A."/>
            <person name="Tripathy S."/>
        </authorList>
    </citation>
    <scope>NUCLEOTIDE SEQUENCE</scope>
    <source>
        <strain evidence="2">VB521301</strain>
    </source>
</reference>
<evidence type="ECO:0000313" key="3">
    <source>
        <dbReference type="EMBL" id="KIE12856.1"/>
    </source>
</evidence>
<dbReference type="Gene3D" id="3.30.70.100">
    <property type="match status" value="1"/>
</dbReference>
<name>A0A0C1NJ52_9CYAN</name>
<keyword evidence="2" id="KW-0560">Oxidoreductase</keyword>
<evidence type="ECO:0000313" key="4">
    <source>
        <dbReference type="Proteomes" id="UP000029738"/>
    </source>
</evidence>
<organism evidence="3">
    <name type="scientific">Tolypothrix bouteillei VB521301</name>
    <dbReference type="NCBI Taxonomy" id="1479485"/>
    <lineage>
        <taxon>Bacteria</taxon>
        <taxon>Bacillati</taxon>
        <taxon>Cyanobacteriota</taxon>
        <taxon>Cyanophyceae</taxon>
        <taxon>Nostocales</taxon>
        <taxon>Tolypothrichaceae</taxon>
        <taxon>Tolypothrix</taxon>
    </lineage>
</organism>
<reference evidence="3" key="1">
    <citation type="journal article" date="2015" name="Genome Announc.">
        <title>Draft Genome Sequence of Tolypothrix boutellei Strain VB521301.</title>
        <authorList>
            <person name="Chandrababunaidu M.M."/>
            <person name="Singh D."/>
            <person name="Sen D."/>
            <person name="Bhan S."/>
            <person name="Das S."/>
            <person name="Gupta A."/>
            <person name="Adhikary S.P."/>
            <person name="Tripathy S."/>
        </authorList>
    </citation>
    <scope>NUCLEOTIDE SEQUENCE</scope>
    <source>
        <strain evidence="3">VB521301</strain>
    </source>
</reference>
<accession>A0A0C1NJ52</accession>
<feature type="domain" description="ABM" evidence="1">
    <location>
        <begin position="6"/>
        <end position="94"/>
    </location>
</feature>
<proteinExistence type="predicted"/>
<sequence length="101" mass="11536">MNDSLLTIVARIKAKPGMEDRMRQDLLGLLATTRAESGCITFDLLKDINEPTVFVLYENWKDRAALDAHFEQPYVKQVLQAYEETLAEPIEVLSLRKIEPS</sequence>
<dbReference type="PANTHER" id="PTHR33336:SF3">
    <property type="entry name" value="ABM DOMAIN-CONTAINING PROTEIN"/>
    <property type="match status" value="1"/>
</dbReference>
<comment type="caution">
    <text evidence="3">The sequence shown here is derived from an EMBL/GenBank/DDBJ whole genome shotgun (WGS) entry which is preliminary data.</text>
</comment>
<dbReference type="EMBL" id="JHEG04000001">
    <property type="protein sequence ID" value="KAF3888234.1"/>
    <property type="molecule type" value="Genomic_DNA"/>
</dbReference>